<evidence type="ECO:0000313" key="1">
    <source>
        <dbReference type="EMBL" id="KAI9251878.1"/>
    </source>
</evidence>
<keyword evidence="2" id="KW-1185">Reference proteome</keyword>
<reference evidence="1" key="1">
    <citation type="journal article" date="2022" name="IScience">
        <title>Evolution of zygomycete secretomes and the origins of terrestrial fungal ecologies.</title>
        <authorList>
            <person name="Chang Y."/>
            <person name="Wang Y."/>
            <person name="Mondo S."/>
            <person name="Ahrendt S."/>
            <person name="Andreopoulos W."/>
            <person name="Barry K."/>
            <person name="Beard J."/>
            <person name="Benny G.L."/>
            <person name="Blankenship S."/>
            <person name="Bonito G."/>
            <person name="Cuomo C."/>
            <person name="Desiro A."/>
            <person name="Gervers K.A."/>
            <person name="Hundley H."/>
            <person name="Kuo A."/>
            <person name="LaButti K."/>
            <person name="Lang B.F."/>
            <person name="Lipzen A."/>
            <person name="O'Donnell K."/>
            <person name="Pangilinan J."/>
            <person name="Reynolds N."/>
            <person name="Sandor L."/>
            <person name="Smith M.E."/>
            <person name="Tsang A."/>
            <person name="Grigoriev I.V."/>
            <person name="Stajich J.E."/>
            <person name="Spatafora J.W."/>
        </authorList>
    </citation>
    <scope>NUCLEOTIDE SEQUENCE</scope>
    <source>
        <strain evidence="1">RSA 2281</strain>
    </source>
</reference>
<name>A0AAD5PBQ5_9FUNG</name>
<organism evidence="1 2">
    <name type="scientific">Phascolomyces articulosus</name>
    <dbReference type="NCBI Taxonomy" id="60185"/>
    <lineage>
        <taxon>Eukaryota</taxon>
        <taxon>Fungi</taxon>
        <taxon>Fungi incertae sedis</taxon>
        <taxon>Mucoromycota</taxon>
        <taxon>Mucoromycotina</taxon>
        <taxon>Mucoromycetes</taxon>
        <taxon>Mucorales</taxon>
        <taxon>Lichtheimiaceae</taxon>
        <taxon>Phascolomyces</taxon>
    </lineage>
</organism>
<dbReference type="EMBL" id="JAIXMP010000029">
    <property type="protein sequence ID" value="KAI9251878.1"/>
    <property type="molecule type" value="Genomic_DNA"/>
</dbReference>
<dbReference type="Proteomes" id="UP001209540">
    <property type="component" value="Unassembled WGS sequence"/>
</dbReference>
<gene>
    <name evidence="1" type="ORF">BDA99DRAFT_563567</name>
</gene>
<accession>A0AAD5PBQ5</accession>
<evidence type="ECO:0000313" key="2">
    <source>
        <dbReference type="Proteomes" id="UP001209540"/>
    </source>
</evidence>
<sequence>MANGLYKVEFFHEFMLPISIQSFKEDMSRLIKALSMLMELTKQRNDKLSDLGAGQSSLHR</sequence>
<comment type="caution">
    <text evidence="1">The sequence shown here is derived from an EMBL/GenBank/DDBJ whole genome shotgun (WGS) entry which is preliminary data.</text>
</comment>
<protein>
    <submittedName>
        <fullName evidence="1">Uncharacterized protein</fullName>
    </submittedName>
</protein>
<dbReference type="AlphaFoldDB" id="A0AAD5PBQ5"/>
<reference evidence="1" key="2">
    <citation type="submission" date="2023-02" db="EMBL/GenBank/DDBJ databases">
        <authorList>
            <consortium name="DOE Joint Genome Institute"/>
            <person name="Mondo S.J."/>
            <person name="Chang Y."/>
            <person name="Wang Y."/>
            <person name="Ahrendt S."/>
            <person name="Andreopoulos W."/>
            <person name="Barry K."/>
            <person name="Beard J."/>
            <person name="Benny G.L."/>
            <person name="Blankenship S."/>
            <person name="Bonito G."/>
            <person name="Cuomo C."/>
            <person name="Desiro A."/>
            <person name="Gervers K.A."/>
            <person name="Hundley H."/>
            <person name="Kuo A."/>
            <person name="LaButti K."/>
            <person name="Lang B.F."/>
            <person name="Lipzen A."/>
            <person name="O'Donnell K."/>
            <person name="Pangilinan J."/>
            <person name="Reynolds N."/>
            <person name="Sandor L."/>
            <person name="Smith M.W."/>
            <person name="Tsang A."/>
            <person name="Grigoriev I.V."/>
            <person name="Stajich J.E."/>
            <person name="Spatafora J.W."/>
        </authorList>
    </citation>
    <scope>NUCLEOTIDE SEQUENCE</scope>
    <source>
        <strain evidence="1">RSA 2281</strain>
    </source>
</reference>
<proteinExistence type="predicted"/>